<keyword evidence="2" id="KW-0677">Repeat</keyword>
<dbReference type="SMART" id="SM01288">
    <property type="entry name" value="FISNA"/>
    <property type="match status" value="1"/>
</dbReference>
<comment type="caution">
    <text evidence="5">The sequence shown here is derived from an EMBL/GenBank/DDBJ whole genome shotgun (WGS) entry which is preliminary data.</text>
</comment>
<name>A0ABR3NJ02_9TELE</name>
<feature type="region of interest" description="Disordered" evidence="3">
    <location>
        <begin position="1"/>
        <end position="36"/>
    </location>
</feature>
<organism evidence="5 6">
    <name type="scientific">Cirrhinus molitorella</name>
    <name type="common">mud carp</name>
    <dbReference type="NCBI Taxonomy" id="172907"/>
    <lineage>
        <taxon>Eukaryota</taxon>
        <taxon>Metazoa</taxon>
        <taxon>Chordata</taxon>
        <taxon>Craniata</taxon>
        <taxon>Vertebrata</taxon>
        <taxon>Euteleostomi</taxon>
        <taxon>Actinopterygii</taxon>
        <taxon>Neopterygii</taxon>
        <taxon>Teleostei</taxon>
        <taxon>Ostariophysi</taxon>
        <taxon>Cypriniformes</taxon>
        <taxon>Cyprinidae</taxon>
        <taxon>Labeoninae</taxon>
        <taxon>Labeonini</taxon>
        <taxon>Cirrhinus</taxon>
    </lineage>
</organism>
<evidence type="ECO:0000259" key="4">
    <source>
        <dbReference type="SMART" id="SM01288"/>
    </source>
</evidence>
<evidence type="ECO:0000256" key="3">
    <source>
        <dbReference type="SAM" id="MobiDB-lite"/>
    </source>
</evidence>
<feature type="compositionally biased region" description="Acidic residues" evidence="3">
    <location>
        <begin position="1"/>
        <end position="12"/>
    </location>
</feature>
<protein>
    <recommendedName>
        <fullName evidence="4">FISNA domain-containing protein</fullName>
    </recommendedName>
</protein>
<proteinExistence type="predicted"/>
<sequence>MDETQTSGDEDFFPGCSSVHQKRSEPEPSCVSMRSDVSKELPIVFKSEDTWPGLRPVQQKTSEPEPSCVSMRSDVSKELPIVFKSEDTRPELRPVQQKTSEPEPSCVSMRSDVSKELQIKIKSEDTRPGLSNEVLNTFRSNLKIKFEHLYEGTVMLGNPTLLNEIYTELYITEKQKMDVFDLKQFIGAQHKGNEVLQYLLPVFKDSRSVQ</sequence>
<dbReference type="EMBL" id="JAYMGO010000004">
    <property type="protein sequence ID" value="KAL1276681.1"/>
    <property type="molecule type" value="Genomic_DNA"/>
</dbReference>
<evidence type="ECO:0000256" key="1">
    <source>
        <dbReference type="ARBA" id="ARBA00022614"/>
    </source>
</evidence>
<dbReference type="PANTHER" id="PTHR24106">
    <property type="entry name" value="NACHT, LRR AND CARD DOMAINS-CONTAINING"/>
    <property type="match status" value="1"/>
</dbReference>
<accession>A0ABR3NJ02</accession>
<dbReference type="InterPro" id="IPR051261">
    <property type="entry name" value="NLR"/>
</dbReference>
<feature type="region of interest" description="Disordered" evidence="3">
    <location>
        <begin position="86"/>
        <end position="107"/>
    </location>
</feature>
<dbReference type="Pfam" id="PF14484">
    <property type="entry name" value="FISNA"/>
    <property type="match status" value="1"/>
</dbReference>
<reference evidence="5 6" key="1">
    <citation type="submission" date="2023-09" db="EMBL/GenBank/DDBJ databases">
        <authorList>
            <person name="Wang M."/>
        </authorList>
    </citation>
    <scope>NUCLEOTIDE SEQUENCE [LARGE SCALE GENOMIC DNA]</scope>
    <source>
        <strain evidence="5">GT-2023</strain>
        <tissue evidence="5">Liver</tissue>
    </source>
</reference>
<dbReference type="InterPro" id="IPR029495">
    <property type="entry name" value="NACHT-assoc"/>
</dbReference>
<evidence type="ECO:0000256" key="2">
    <source>
        <dbReference type="ARBA" id="ARBA00022737"/>
    </source>
</evidence>
<gene>
    <name evidence="5" type="ORF">QQF64_036304</name>
</gene>
<evidence type="ECO:0000313" key="6">
    <source>
        <dbReference type="Proteomes" id="UP001558613"/>
    </source>
</evidence>
<keyword evidence="6" id="KW-1185">Reference proteome</keyword>
<evidence type="ECO:0000313" key="5">
    <source>
        <dbReference type="EMBL" id="KAL1276681.1"/>
    </source>
</evidence>
<feature type="domain" description="FISNA" evidence="4">
    <location>
        <begin position="137"/>
        <end position="197"/>
    </location>
</feature>
<feature type="region of interest" description="Disordered" evidence="3">
    <location>
        <begin position="52"/>
        <end position="73"/>
    </location>
</feature>
<dbReference type="Proteomes" id="UP001558613">
    <property type="component" value="Unassembled WGS sequence"/>
</dbReference>
<keyword evidence="1" id="KW-0433">Leucine-rich repeat</keyword>